<dbReference type="EMBL" id="FWXS01000008">
    <property type="protein sequence ID" value="SMC78511.1"/>
    <property type="molecule type" value="Genomic_DNA"/>
</dbReference>
<dbReference type="AlphaFoldDB" id="A0A1W2C088"/>
<reference evidence="9 10" key="1">
    <citation type="submission" date="2017-04" db="EMBL/GenBank/DDBJ databases">
        <authorList>
            <person name="Afonso C.L."/>
            <person name="Miller P.J."/>
            <person name="Scott M.A."/>
            <person name="Spackman E."/>
            <person name="Goraichik I."/>
            <person name="Dimitrov K.M."/>
            <person name="Suarez D.L."/>
            <person name="Swayne D.E."/>
        </authorList>
    </citation>
    <scope>NUCLEOTIDE SEQUENCE [LARGE SCALE GENOMIC DNA]</scope>
    <source>
        <strain evidence="9 10">CGMCC 1.12708</strain>
    </source>
</reference>
<dbReference type="InterPro" id="IPR005467">
    <property type="entry name" value="His_kinase_dom"/>
</dbReference>
<dbReference type="GO" id="GO:0000155">
    <property type="term" value="F:phosphorelay sensor kinase activity"/>
    <property type="evidence" value="ECO:0007669"/>
    <property type="project" value="InterPro"/>
</dbReference>
<dbReference type="Proteomes" id="UP000192393">
    <property type="component" value="Unassembled WGS sequence"/>
</dbReference>
<dbReference type="CDD" id="cd00082">
    <property type="entry name" value="HisKA"/>
    <property type="match status" value="1"/>
</dbReference>
<dbReference type="InterPro" id="IPR004358">
    <property type="entry name" value="Sig_transdc_His_kin-like_C"/>
</dbReference>
<dbReference type="PRINTS" id="PR00344">
    <property type="entry name" value="BCTRLSENSOR"/>
</dbReference>
<keyword evidence="3" id="KW-0597">Phosphoprotein</keyword>
<dbReference type="EC" id="2.7.13.3" evidence="2"/>
<keyword evidence="7" id="KW-0812">Transmembrane</keyword>
<organism evidence="9 10">
    <name type="scientific">Moheibacter sediminis</name>
    <dbReference type="NCBI Taxonomy" id="1434700"/>
    <lineage>
        <taxon>Bacteria</taxon>
        <taxon>Pseudomonadati</taxon>
        <taxon>Bacteroidota</taxon>
        <taxon>Flavobacteriia</taxon>
        <taxon>Flavobacteriales</taxon>
        <taxon>Weeksellaceae</taxon>
        <taxon>Moheibacter</taxon>
    </lineage>
</organism>
<protein>
    <recommendedName>
        <fullName evidence="2">histidine kinase</fullName>
        <ecNumber evidence="2">2.7.13.3</ecNumber>
    </recommendedName>
</protein>
<evidence type="ECO:0000259" key="8">
    <source>
        <dbReference type="PROSITE" id="PS50109"/>
    </source>
</evidence>
<sequence>MKQQNQVKLLIITCFLILGGLISIQYYLIRNTYQLTSETYVNDVKKEIAPVVEAPELDSLEDHFMERVKKLCLQQSQDSISMAEFKRSIYYTADSIRRLSDNFLQSQVSDYPILNEIKLRIQLTQIIFDSNGVYDTLLKIKDKPIVFIGKSFENKAFNINIGTSHSSVDLENDSIKNGIKYFYKHTQTADIDISNFQQKVWGKMMWMLIAAVGLILAVIFLFFWMYRSLIKQKKIAEIKTDFANNITHELKTPMASLALIIKSLKNEEINQDAEKRMELIQALERQNKRIQNITDRVLESSMNYQNELKKENIVQFLKETSSDFNSETHSFKTDINPEEFYAKTDLSQLERVIQNVLENAQKYSPKNSEILLKSYENNSEYIIEIHDQGKGIPANEQTKIFDKFHRVSEGNQHNIKGLGLGLYLSKQIMKSLGGTISVKSKLGEGSTFILKIPVV</sequence>
<evidence type="ECO:0000313" key="10">
    <source>
        <dbReference type="Proteomes" id="UP000192393"/>
    </source>
</evidence>
<dbReference type="Gene3D" id="1.10.287.130">
    <property type="match status" value="1"/>
</dbReference>
<name>A0A1W2C088_9FLAO</name>
<dbReference type="SUPFAM" id="SSF47384">
    <property type="entry name" value="Homodimeric domain of signal transducing histidine kinase"/>
    <property type="match status" value="1"/>
</dbReference>
<proteinExistence type="predicted"/>
<keyword evidence="5 9" id="KW-0418">Kinase</keyword>
<dbReference type="Pfam" id="PF00512">
    <property type="entry name" value="HisKA"/>
    <property type="match status" value="1"/>
</dbReference>
<dbReference type="InterPro" id="IPR036890">
    <property type="entry name" value="HATPase_C_sf"/>
</dbReference>
<comment type="catalytic activity">
    <reaction evidence="1">
        <text>ATP + protein L-histidine = ADP + protein N-phospho-L-histidine.</text>
        <dbReference type="EC" id="2.7.13.3"/>
    </reaction>
</comment>
<keyword evidence="4" id="KW-0808">Transferase</keyword>
<keyword evidence="7" id="KW-0472">Membrane</keyword>
<dbReference type="Pfam" id="PF02518">
    <property type="entry name" value="HATPase_c"/>
    <property type="match status" value="1"/>
</dbReference>
<dbReference type="CDD" id="cd00075">
    <property type="entry name" value="HATPase"/>
    <property type="match status" value="1"/>
</dbReference>
<evidence type="ECO:0000313" key="9">
    <source>
        <dbReference type="EMBL" id="SMC78511.1"/>
    </source>
</evidence>
<feature type="coiled-coil region" evidence="6">
    <location>
        <begin position="266"/>
        <end position="296"/>
    </location>
</feature>
<keyword evidence="10" id="KW-1185">Reference proteome</keyword>
<evidence type="ECO:0000256" key="7">
    <source>
        <dbReference type="SAM" id="Phobius"/>
    </source>
</evidence>
<feature type="domain" description="Histidine kinase" evidence="8">
    <location>
        <begin position="245"/>
        <end position="455"/>
    </location>
</feature>
<dbReference type="RefSeq" id="WP_084017911.1">
    <property type="nucleotide sequence ID" value="NZ_FWXS01000008.1"/>
</dbReference>
<dbReference type="STRING" id="1434700.SAMN06296427_10828"/>
<evidence type="ECO:0000256" key="5">
    <source>
        <dbReference type="ARBA" id="ARBA00022777"/>
    </source>
</evidence>
<evidence type="ECO:0000256" key="2">
    <source>
        <dbReference type="ARBA" id="ARBA00012438"/>
    </source>
</evidence>
<dbReference type="PANTHER" id="PTHR43547:SF2">
    <property type="entry name" value="HYBRID SIGNAL TRANSDUCTION HISTIDINE KINASE C"/>
    <property type="match status" value="1"/>
</dbReference>
<evidence type="ECO:0000256" key="6">
    <source>
        <dbReference type="SAM" id="Coils"/>
    </source>
</evidence>
<feature type="transmembrane region" description="Helical" evidence="7">
    <location>
        <begin position="204"/>
        <end position="226"/>
    </location>
</feature>
<accession>A0A1W2C088</accession>
<dbReference type="OrthoDB" id="1933776at2"/>
<feature type="transmembrane region" description="Helical" evidence="7">
    <location>
        <begin position="7"/>
        <end position="28"/>
    </location>
</feature>
<dbReference type="SUPFAM" id="SSF55874">
    <property type="entry name" value="ATPase domain of HSP90 chaperone/DNA topoisomerase II/histidine kinase"/>
    <property type="match status" value="1"/>
</dbReference>
<evidence type="ECO:0000256" key="1">
    <source>
        <dbReference type="ARBA" id="ARBA00000085"/>
    </source>
</evidence>
<dbReference type="PANTHER" id="PTHR43547">
    <property type="entry name" value="TWO-COMPONENT HISTIDINE KINASE"/>
    <property type="match status" value="1"/>
</dbReference>
<dbReference type="InterPro" id="IPR036097">
    <property type="entry name" value="HisK_dim/P_sf"/>
</dbReference>
<keyword evidence="7" id="KW-1133">Transmembrane helix</keyword>
<dbReference type="InterPro" id="IPR003661">
    <property type="entry name" value="HisK_dim/P_dom"/>
</dbReference>
<keyword evidence="6" id="KW-0175">Coiled coil</keyword>
<evidence type="ECO:0000256" key="4">
    <source>
        <dbReference type="ARBA" id="ARBA00022679"/>
    </source>
</evidence>
<evidence type="ECO:0000256" key="3">
    <source>
        <dbReference type="ARBA" id="ARBA00022553"/>
    </source>
</evidence>
<dbReference type="FunFam" id="3.30.565.10:FF:000006">
    <property type="entry name" value="Sensor histidine kinase WalK"/>
    <property type="match status" value="1"/>
</dbReference>
<dbReference type="Gene3D" id="3.30.565.10">
    <property type="entry name" value="Histidine kinase-like ATPase, C-terminal domain"/>
    <property type="match status" value="1"/>
</dbReference>
<dbReference type="PROSITE" id="PS50109">
    <property type="entry name" value="HIS_KIN"/>
    <property type="match status" value="1"/>
</dbReference>
<dbReference type="InterPro" id="IPR003594">
    <property type="entry name" value="HATPase_dom"/>
</dbReference>
<dbReference type="SMART" id="SM00388">
    <property type="entry name" value="HisKA"/>
    <property type="match status" value="1"/>
</dbReference>
<gene>
    <name evidence="9" type="ORF">SAMN06296427_10828</name>
</gene>
<dbReference type="SMART" id="SM00387">
    <property type="entry name" value="HATPase_c"/>
    <property type="match status" value="1"/>
</dbReference>